<comment type="caution">
    <text evidence="8">The sequence shown here is derived from an EMBL/GenBank/DDBJ whole genome shotgun (WGS) entry which is preliminary data.</text>
</comment>
<dbReference type="GO" id="GO:0008097">
    <property type="term" value="F:5S rRNA binding"/>
    <property type="evidence" value="ECO:0007669"/>
    <property type="project" value="TreeGrafter"/>
</dbReference>
<organism evidence="8 9">
    <name type="scientific">Candidatus Doudnabacteria bacterium RIFCSPHIGHO2_01_FULL_49_9</name>
    <dbReference type="NCBI Taxonomy" id="1817827"/>
    <lineage>
        <taxon>Bacteria</taxon>
        <taxon>Candidatus Doudnaibacteriota</taxon>
    </lineage>
</organism>
<evidence type="ECO:0000256" key="5">
    <source>
        <dbReference type="ARBA" id="ARBA00023274"/>
    </source>
</evidence>
<evidence type="ECO:0000256" key="3">
    <source>
        <dbReference type="ARBA" id="ARBA00022884"/>
    </source>
</evidence>
<evidence type="ECO:0000256" key="4">
    <source>
        <dbReference type="ARBA" id="ARBA00022980"/>
    </source>
</evidence>
<gene>
    <name evidence="7" type="primary">rplR</name>
    <name evidence="8" type="ORF">A2846_00470</name>
</gene>
<dbReference type="PANTHER" id="PTHR12899:SF3">
    <property type="entry name" value="LARGE RIBOSOMAL SUBUNIT PROTEIN UL18M"/>
    <property type="match status" value="1"/>
</dbReference>
<comment type="function">
    <text evidence="7">This is one of the proteins that bind and probably mediate the attachment of the 5S RNA into the large ribosomal subunit, where it forms part of the central protuberance.</text>
</comment>
<proteinExistence type="inferred from homology"/>
<comment type="subunit">
    <text evidence="7">Part of the 50S ribosomal subunit; part of the 5S rRNA/L5/L18/L25 subcomplex. Contacts the 5S and 23S rRNAs.</text>
</comment>
<keyword evidence="4 7" id="KW-0689">Ribosomal protein</keyword>
<evidence type="ECO:0000256" key="6">
    <source>
        <dbReference type="ARBA" id="ARBA00035197"/>
    </source>
</evidence>
<dbReference type="Pfam" id="PF00861">
    <property type="entry name" value="Ribosomal_L18p"/>
    <property type="match status" value="1"/>
</dbReference>
<dbReference type="GO" id="GO:0022625">
    <property type="term" value="C:cytosolic large ribosomal subunit"/>
    <property type="evidence" value="ECO:0007669"/>
    <property type="project" value="TreeGrafter"/>
</dbReference>
<accession>A0A1F5NY72</accession>
<dbReference type="SUPFAM" id="SSF53137">
    <property type="entry name" value="Translational machinery components"/>
    <property type="match status" value="1"/>
</dbReference>
<name>A0A1F5NY72_9BACT</name>
<dbReference type="GO" id="GO:0006412">
    <property type="term" value="P:translation"/>
    <property type="evidence" value="ECO:0007669"/>
    <property type="project" value="UniProtKB-UniRule"/>
</dbReference>
<dbReference type="GO" id="GO:0003735">
    <property type="term" value="F:structural constituent of ribosome"/>
    <property type="evidence" value="ECO:0007669"/>
    <property type="project" value="InterPro"/>
</dbReference>
<dbReference type="InterPro" id="IPR004389">
    <property type="entry name" value="Ribosomal_uL18_bac-type"/>
</dbReference>
<dbReference type="EMBL" id="MFEN01000068">
    <property type="protein sequence ID" value="OGE82585.1"/>
    <property type="molecule type" value="Genomic_DNA"/>
</dbReference>
<evidence type="ECO:0000256" key="1">
    <source>
        <dbReference type="ARBA" id="ARBA00007116"/>
    </source>
</evidence>
<dbReference type="Proteomes" id="UP000176339">
    <property type="component" value="Unassembled WGS sequence"/>
</dbReference>
<evidence type="ECO:0000313" key="9">
    <source>
        <dbReference type="Proteomes" id="UP000176339"/>
    </source>
</evidence>
<dbReference type="InterPro" id="IPR005484">
    <property type="entry name" value="Ribosomal_uL18_bac/plant/anim"/>
</dbReference>
<dbReference type="CDD" id="cd00432">
    <property type="entry name" value="Ribosomal_L18_L5e"/>
    <property type="match status" value="1"/>
</dbReference>
<keyword evidence="5 7" id="KW-0687">Ribonucleoprotein</keyword>
<dbReference type="PANTHER" id="PTHR12899">
    <property type="entry name" value="39S RIBOSOMAL PROTEIN L18, MITOCHONDRIAL"/>
    <property type="match status" value="1"/>
</dbReference>
<keyword evidence="2 7" id="KW-0699">rRNA-binding</keyword>
<dbReference type="Gene3D" id="3.30.420.100">
    <property type="match status" value="2"/>
</dbReference>
<evidence type="ECO:0000256" key="2">
    <source>
        <dbReference type="ARBA" id="ARBA00022730"/>
    </source>
</evidence>
<dbReference type="InterPro" id="IPR057268">
    <property type="entry name" value="Ribosomal_L18"/>
</dbReference>
<dbReference type="HAMAP" id="MF_01337_B">
    <property type="entry name" value="Ribosomal_uL18_B"/>
    <property type="match status" value="1"/>
</dbReference>
<dbReference type="NCBIfam" id="TIGR00060">
    <property type="entry name" value="L18_bact"/>
    <property type="match status" value="1"/>
</dbReference>
<evidence type="ECO:0000313" key="8">
    <source>
        <dbReference type="EMBL" id="OGE82585.1"/>
    </source>
</evidence>
<comment type="similarity">
    <text evidence="1 7">Belongs to the universal ribosomal protein uL18 family.</text>
</comment>
<evidence type="ECO:0000256" key="7">
    <source>
        <dbReference type="HAMAP-Rule" id="MF_01337"/>
    </source>
</evidence>
<sequence>MKSTREKRITRHRRIRAKISGSKDRPRLTVFRSNRHLHLQLVDDSTGRTIASASTKKDTDLTKALADKAIKLGVKTIVFDRSGYLYHGRIAKIAEELRKAGLTF</sequence>
<dbReference type="AlphaFoldDB" id="A0A1F5NY72"/>
<keyword evidence="3 7" id="KW-0694">RNA-binding</keyword>
<protein>
    <recommendedName>
        <fullName evidence="6 7">Large ribosomal subunit protein uL18</fullName>
    </recommendedName>
</protein>
<reference evidence="8 9" key="1">
    <citation type="journal article" date="2016" name="Nat. Commun.">
        <title>Thousands of microbial genomes shed light on interconnected biogeochemical processes in an aquifer system.</title>
        <authorList>
            <person name="Anantharaman K."/>
            <person name="Brown C.T."/>
            <person name="Hug L.A."/>
            <person name="Sharon I."/>
            <person name="Castelle C.J."/>
            <person name="Probst A.J."/>
            <person name="Thomas B.C."/>
            <person name="Singh A."/>
            <person name="Wilkins M.J."/>
            <person name="Karaoz U."/>
            <person name="Brodie E.L."/>
            <person name="Williams K.H."/>
            <person name="Hubbard S.S."/>
            <person name="Banfield J.F."/>
        </authorList>
    </citation>
    <scope>NUCLEOTIDE SEQUENCE [LARGE SCALE GENOMIC DNA]</scope>
</reference>